<evidence type="ECO:0000313" key="2">
    <source>
        <dbReference type="Proteomes" id="UP000501690"/>
    </source>
</evidence>
<dbReference type="Proteomes" id="UP000501690">
    <property type="component" value="Linkage Group LG7"/>
</dbReference>
<protein>
    <submittedName>
        <fullName evidence="1">Uncharacterized protein</fullName>
    </submittedName>
</protein>
<reference evidence="1 2" key="1">
    <citation type="submission" date="2019-04" db="EMBL/GenBank/DDBJ databases">
        <title>An improved genome assembly and genetic linkage map for asparagus bean, Vigna unguiculata ssp. sesquipedialis.</title>
        <authorList>
            <person name="Xia Q."/>
            <person name="Zhang R."/>
            <person name="Dong Y."/>
        </authorList>
    </citation>
    <scope>NUCLEOTIDE SEQUENCE [LARGE SCALE GENOMIC DNA]</scope>
    <source>
        <tissue evidence="1">Leaf</tissue>
    </source>
</reference>
<sequence>MTIGVPVYRAPMLKSVMNRSGYQCNCCAARACPLDRCAIGDQNHSFRCYRWPDGPERGWLVTYLYNRLTAGPTVYLPGRSTDSRLTMLCGAARACPIDRCAIGDQNHSFRCYRWTDGPERGWLVTYLYNRLTDGPTVYLPGRSTDSLLTMLCG</sequence>
<dbReference type="EMBL" id="CP039351">
    <property type="protein sequence ID" value="QCD99717.1"/>
    <property type="molecule type" value="Genomic_DNA"/>
</dbReference>
<accession>A0A4D6MFB8</accession>
<dbReference type="AlphaFoldDB" id="A0A4D6MFB8"/>
<evidence type="ECO:0000313" key="1">
    <source>
        <dbReference type="EMBL" id="QCD99717.1"/>
    </source>
</evidence>
<name>A0A4D6MFB8_VIGUN</name>
<proteinExistence type="predicted"/>
<keyword evidence="2" id="KW-1185">Reference proteome</keyword>
<organism evidence="1 2">
    <name type="scientific">Vigna unguiculata</name>
    <name type="common">Cowpea</name>
    <dbReference type="NCBI Taxonomy" id="3917"/>
    <lineage>
        <taxon>Eukaryota</taxon>
        <taxon>Viridiplantae</taxon>
        <taxon>Streptophyta</taxon>
        <taxon>Embryophyta</taxon>
        <taxon>Tracheophyta</taxon>
        <taxon>Spermatophyta</taxon>
        <taxon>Magnoliopsida</taxon>
        <taxon>eudicotyledons</taxon>
        <taxon>Gunneridae</taxon>
        <taxon>Pentapetalae</taxon>
        <taxon>rosids</taxon>
        <taxon>fabids</taxon>
        <taxon>Fabales</taxon>
        <taxon>Fabaceae</taxon>
        <taxon>Papilionoideae</taxon>
        <taxon>50 kb inversion clade</taxon>
        <taxon>NPAAA clade</taxon>
        <taxon>indigoferoid/millettioid clade</taxon>
        <taxon>Phaseoleae</taxon>
        <taxon>Vigna</taxon>
    </lineage>
</organism>
<gene>
    <name evidence="1" type="ORF">DEO72_LG7g1002</name>
</gene>